<comment type="caution">
    <text evidence="2">The sequence shown here is derived from an EMBL/GenBank/DDBJ whole genome shotgun (WGS) entry which is preliminary data.</text>
</comment>
<accession>A0AAD7FWC3</accession>
<dbReference type="Proteomes" id="UP001221142">
    <property type="component" value="Unassembled WGS sequence"/>
</dbReference>
<evidence type="ECO:0000256" key="1">
    <source>
        <dbReference type="SAM" id="MobiDB-lite"/>
    </source>
</evidence>
<sequence length="222" mass="24009">MCPCASTSLFWCCGFSPTSPIALRTSDQETKWQTLDGGYGHYVHAPGPLSGARTGNARIWSCRTAEAGRCLKRRFLAEGLSWFYVLWALNLYTLRAMMQRPANSAAGPQAGGGAVNVTHVGDVHIEQQQRTAKSSSRPGMKQPCLDSRTVHGTPGKNLEAMELGRDKPNGRHQEEVAFGRPPVIDLATIESGSLEQDLIRRVETVPGNGNPAQKSCATTSDV</sequence>
<feature type="compositionally biased region" description="Polar residues" evidence="1">
    <location>
        <begin position="128"/>
        <end position="137"/>
    </location>
</feature>
<feature type="compositionally biased region" description="Basic and acidic residues" evidence="1">
    <location>
        <begin position="162"/>
        <end position="177"/>
    </location>
</feature>
<feature type="region of interest" description="Disordered" evidence="1">
    <location>
        <begin position="127"/>
        <end position="179"/>
    </location>
</feature>
<evidence type="ECO:0000313" key="2">
    <source>
        <dbReference type="EMBL" id="KAJ7641149.1"/>
    </source>
</evidence>
<evidence type="ECO:0000313" key="3">
    <source>
        <dbReference type="Proteomes" id="UP001221142"/>
    </source>
</evidence>
<reference evidence="2" key="1">
    <citation type="submission" date="2023-03" db="EMBL/GenBank/DDBJ databases">
        <title>Massive genome expansion in bonnet fungi (Mycena s.s.) driven by repeated elements and novel gene families across ecological guilds.</title>
        <authorList>
            <consortium name="Lawrence Berkeley National Laboratory"/>
            <person name="Harder C.B."/>
            <person name="Miyauchi S."/>
            <person name="Viragh M."/>
            <person name="Kuo A."/>
            <person name="Thoen E."/>
            <person name="Andreopoulos B."/>
            <person name="Lu D."/>
            <person name="Skrede I."/>
            <person name="Drula E."/>
            <person name="Henrissat B."/>
            <person name="Morin E."/>
            <person name="Kohler A."/>
            <person name="Barry K."/>
            <person name="LaButti K."/>
            <person name="Morin E."/>
            <person name="Salamov A."/>
            <person name="Lipzen A."/>
            <person name="Mereny Z."/>
            <person name="Hegedus B."/>
            <person name="Baldrian P."/>
            <person name="Stursova M."/>
            <person name="Weitz H."/>
            <person name="Taylor A."/>
            <person name="Grigoriev I.V."/>
            <person name="Nagy L.G."/>
            <person name="Martin F."/>
            <person name="Kauserud H."/>
        </authorList>
    </citation>
    <scope>NUCLEOTIDE SEQUENCE</scope>
    <source>
        <strain evidence="2">9284</strain>
    </source>
</reference>
<organism evidence="2 3">
    <name type="scientific">Roridomyces roridus</name>
    <dbReference type="NCBI Taxonomy" id="1738132"/>
    <lineage>
        <taxon>Eukaryota</taxon>
        <taxon>Fungi</taxon>
        <taxon>Dikarya</taxon>
        <taxon>Basidiomycota</taxon>
        <taxon>Agaricomycotina</taxon>
        <taxon>Agaricomycetes</taxon>
        <taxon>Agaricomycetidae</taxon>
        <taxon>Agaricales</taxon>
        <taxon>Marasmiineae</taxon>
        <taxon>Mycenaceae</taxon>
        <taxon>Roridomyces</taxon>
    </lineage>
</organism>
<name>A0AAD7FWC3_9AGAR</name>
<proteinExistence type="predicted"/>
<dbReference type="EMBL" id="JARKIF010000004">
    <property type="protein sequence ID" value="KAJ7641149.1"/>
    <property type="molecule type" value="Genomic_DNA"/>
</dbReference>
<dbReference type="AlphaFoldDB" id="A0AAD7FWC3"/>
<keyword evidence="3" id="KW-1185">Reference proteome</keyword>
<protein>
    <submittedName>
        <fullName evidence="2">Uncharacterized protein</fullName>
    </submittedName>
</protein>
<gene>
    <name evidence="2" type="ORF">FB45DRAFT_862400</name>
</gene>